<dbReference type="Proteomes" id="UP000001055">
    <property type="component" value="Unassembled WGS sequence"/>
</dbReference>
<name>Q0U4N7_PHANO</name>
<accession>Q0U4N7</accession>
<dbReference type="GeneID" id="5980403"/>
<dbReference type="EMBL" id="CH445350">
    <property type="protein sequence ID" value="EAT79161.1"/>
    <property type="molecule type" value="Genomic_DNA"/>
</dbReference>
<evidence type="ECO:0000256" key="1">
    <source>
        <dbReference type="SAM" id="MobiDB-lite"/>
    </source>
</evidence>
<feature type="region of interest" description="Disordered" evidence="1">
    <location>
        <begin position="67"/>
        <end position="86"/>
    </location>
</feature>
<evidence type="ECO:0000313" key="3">
    <source>
        <dbReference type="Proteomes" id="UP000001055"/>
    </source>
</evidence>
<protein>
    <submittedName>
        <fullName evidence="2">Uncharacterized protein</fullName>
    </submittedName>
</protein>
<evidence type="ECO:0000313" key="2">
    <source>
        <dbReference type="EMBL" id="EAT79161.1"/>
    </source>
</evidence>
<organism evidence="2 3">
    <name type="scientific">Phaeosphaeria nodorum (strain SN15 / ATCC MYA-4574 / FGSC 10173)</name>
    <name type="common">Glume blotch fungus</name>
    <name type="synonym">Parastagonospora nodorum</name>
    <dbReference type="NCBI Taxonomy" id="321614"/>
    <lineage>
        <taxon>Eukaryota</taxon>
        <taxon>Fungi</taxon>
        <taxon>Dikarya</taxon>
        <taxon>Ascomycota</taxon>
        <taxon>Pezizomycotina</taxon>
        <taxon>Dothideomycetes</taxon>
        <taxon>Pleosporomycetidae</taxon>
        <taxon>Pleosporales</taxon>
        <taxon>Pleosporineae</taxon>
        <taxon>Phaeosphaeriaceae</taxon>
        <taxon>Parastagonospora</taxon>
    </lineage>
</organism>
<proteinExistence type="predicted"/>
<dbReference type="RefSeq" id="XP_001803486.1">
    <property type="nucleotide sequence ID" value="XM_001803434.1"/>
</dbReference>
<gene>
    <name evidence="2" type="ORF">SNOG_13277</name>
</gene>
<feature type="region of interest" description="Disordered" evidence="1">
    <location>
        <begin position="39"/>
        <end position="61"/>
    </location>
</feature>
<dbReference type="KEGG" id="pno:SNOG_13277"/>
<dbReference type="HOGENOM" id="CLU_2360439_0_0_1"/>
<dbReference type="InParanoid" id="Q0U4N7"/>
<dbReference type="AlphaFoldDB" id="Q0U4N7"/>
<sequence>MFNKTGGLATKDALPSLELPNWTSEQDAHTLLLVTSPTRASQTHLEQMGNDGEGGRQNPPQVMMVLLGHPARDPTPPPITKLGPGLRPRYYFSTPL</sequence>
<reference evidence="3" key="1">
    <citation type="journal article" date="2007" name="Plant Cell">
        <title>Dothideomycete-plant interactions illuminated by genome sequencing and EST analysis of the wheat pathogen Stagonospora nodorum.</title>
        <authorList>
            <person name="Hane J.K."/>
            <person name="Lowe R.G."/>
            <person name="Solomon P.S."/>
            <person name="Tan K.C."/>
            <person name="Schoch C.L."/>
            <person name="Spatafora J.W."/>
            <person name="Crous P.W."/>
            <person name="Kodira C."/>
            <person name="Birren B.W."/>
            <person name="Galagan J.E."/>
            <person name="Torriani S.F."/>
            <person name="McDonald B.A."/>
            <person name="Oliver R.P."/>
        </authorList>
    </citation>
    <scope>NUCLEOTIDE SEQUENCE [LARGE SCALE GENOMIC DNA]</scope>
    <source>
        <strain evidence="3">SN15 / ATCC MYA-4574 / FGSC 10173</strain>
    </source>
</reference>